<feature type="compositionally biased region" description="Gly residues" evidence="1">
    <location>
        <begin position="25"/>
        <end position="64"/>
    </location>
</feature>
<accession>A0A017TFD9</accession>
<dbReference type="Proteomes" id="UP000019678">
    <property type="component" value="Unassembled WGS sequence"/>
</dbReference>
<sequence>MVALGLVTATVGLGGAGCDGDSDGDGGSGAGDTGTGASGAGTPGSGGSGGSGAGNTGGSGGTGGQGGSVATDGYCALGCTTPADCCQPGQANCPSTQYPTNYTCDAGICGPPRCAVKSDCTANGQLPDYDCLTVGGNTQCAEPCTSDTDCTAPATCTGAADDGTMLCKATVAAFVCDDDTDCNGFGVCNAAGNACICDESSQCTSEYANTCVLP</sequence>
<protein>
    <submittedName>
        <fullName evidence="2">Uncharacterized protein</fullName>
    </submittedName>
</protein>
<organism evidence="2 3">
    <name type="scientific">Chondromyces apiculatus DSM 436</name>
    <dbReference type="NCBI Taxonomy" id="1192034"/>
    <lineage>
        <taxon>Bacteria</taxon>
        <taxon>Pseudomonadati</taxon>
        <taxon>Myxococcota</taxon>
        <taxon>Polyangia</taxon>
        <taxon>Polyangiales</taxon>
        <taxon>Polyangiaceae</taxon>
        <taxon>Chondromyces</taxon>
    </lineage>
</organism>
<comment type="caution">
    <text evidence="2">The sequence shown here is derived from an EMBL/GenBank/DDBJ whole genome shotgun (WGS) entry which is preliminary data.</text>
</comment>
<evidence type="ECO:0000313" key="2">
    <source>
        <dbReference type="EMBL" id="EYF07617.1"/>
    </source>
</evidence>
<dbReference type="EMBL" id="ASRX01000008">
    <property type="protein sequence ID" value="EYF07617.1"/>
    <property type="molecule type" value="Genomic_DNA"/>
</dbReference>
<feature type="region of interest" description="Disordered" evidence="1">
    <location>
        <begin position="24"/>
        <end position="64"/>
    </location>
</feature>
<proteinExistence type="predicted"/>
<evidence type="ECO:0000313" key="3">
    <source>
        <dbReference type="Proteomes" id="UP000019678"/>
    </source>
</evidence>
<keyword evidence="3" id="KW-1185">Reference proteome</keyword>
<name>A0A017TFD9_9BACT</name>
<reference evidence="2 3" key="1">
    <citation type="submission" date="2013-05" db="EMBL/GenBank/DDBJ databases">
        <title>Genome assembly of Chondromyces apiculatus DSM 436.</title>
        <authorList>
            <person name="Sharma G."/>
            <person name="Khatri I."/>
            <person name="Kaur C."/>
            <person name="Mayilraj S."/>
            <person name="Subramanian S."/>
        </authorList>
    </citation>
    <scope>NUCLEOTIDE SEQUENCE [LARGE SCALE GENOMIC DNA]</scope>
    <source>
        <strain evidence="2 3">DSM 436</strain>
    </source>
</reference>
<gene>
    <name evidence="2" type="ORF">CAP_8118</name>
</gene>
<dbReference type="AlphaFoldDB" id="A0A017TFD9"/>
<evidence type="ECO:0000256" key="1">
    <source>
        <dbReference type="SAM" id="MobiDB-lite"/>
    </source>
</evidence>
<dbReference type="STRING" id="1192034.CAP_8118"/>